<dbReference type="GO" id="GO:0003962">
    <property type="term" value="F:cystathionine gamma-synthase activity"/>
    <property type="evidence" value="ECO:0007669"/>
    <property type="project" value="TreeGrafter"/>
</dbReference>
<dbReference type="GO" id="GO:0019346">
    <property type="term" value="P:transsulfuration"/>
    <property type="evidence" value="ECO:0007669"/>
    <property type="project" value="TreeGrafter"/>
</dbReference>
<dbReference type="PANTHER" id="PTHR42699:SF1">
    <property type="entry name" value="CYSTATHIONINE GAMMA-SYNTHASE-RELATED"/>
    <property type="match status" value="1"/>
</dbReference>
<dbReference type="InterPro" id="IPR051750">
    <property type="entry name" value="Trans-sulfuration_enzymes"/>
</dbReference>
<reference evidence="2" key="1">
    <citation type="journal article" date="2010" name="Genome Res.">
        <title>Population genomic sequencing of Coccidioides fungi reveals recent hybridization and transposon control.</title>
        <authorList>
            <person name="Neafsey D.E."/>
            <person name="Barker B.M."/>
            <person name="Sharpton T.J."/>
            <person name="Stajich J.E."/>
            <person name="Park D.J."/>
            <person name="Whiston E."/>
            <person name="Hung C.-Y."/>
            <person name="McMahan C."/>
            <person name="White J."/>
            <person name="Sykes S."/>
            <person name="Heiman D."/>
            <person name="Young S."/>
            <person name="Zeng Q."/>
            <person name="Abouelleil A."/>
            <person name="Aftuck L."/>
            <person name="Bessette D."/>
            <person name="Brown A."/>
            <person name="FitzGerald M."/>
            <person name="Lui A."/>
            <person name="Macdonald J.P."/>
            <person name="Priest M."/>
            <person name="Orbach M.J."/>
            <person name="Galgiani J.N."/>
            <person name="Kirkland T.N."/>
            <person name="Cole G.T."/>
            <person name="Birren B.W."/>
            <person name="Henn M.R."/>
            <person name="Taylor J.W."/>
            <person name="Rounsley S.D."/>
        </authorList>
    </citation>
    <scope>NUCLEOTIDE SEQUENCE [LARGE SCALE GENOMIC DNA]</scope>
    <source>
        <strain evidence="2">RMSCC 3703</strain>
    </source>
</reference>
<accession>A0A0J8TFU6</accession>
<gene>
    <name evidence="1" type="ORF">CISG_09504</name>
</gene>
<evidence type="ECO:0000313" key="2">
    <source>
        <dbReference type="Proteomes" id="UP000054559"/>
    </source>
</evidence>
<protein>
    <submittedName>
        <fullName evidence="1">Cystathionine gamma-synthase, variant</fullName>
    </submittedName>
</protein>
<dbReference type="STRING" id="454286.A0A0J8TFU6"/>
<name>A0A0J8TFU6_COCIT</name>
<dbReference type="EMBL" id="DS268219">
    <property type="protein sequence ID" value="KMU72517.1"/>
    <property type="molecule type" value="Genomic_DNA"/>
</dbReference>
<sequence>MSQAVALGEPIPPNTSHAVSVSLPTWSANVGYEEGQDWVIKVMRTGYPRFFMHKNIRELVFHIIRQFGHPGESAMPFPSLKTASRCHDFMVSRLPLDTHAKIRVCHCEALLHFYILRYITTSPNKCGSIVEMEYLVAGANSA</sequence>
<dbReference type="Proteomes" id="UP000054559">
    <property type="component" value="Unassembled WGS sequence"/>
</dbReference>
<organism evidence="1 2">
    <name type="scientific">Coccidioides immitis RMSCC 3703</name>
    <dbReference type="NCBI Taxonomy" id="454286"/>
    <lineage>
        <taxon>Eukaryota</taxon>
        <taxon>Fungi</taxon>
        <taxon>Dikarya</taxon>
        <taxon>Ascomycota</taxon>
        <taxon>Pezizomycotina</taxon>
        <taxon>Eurotiomycetes</taxon>
        <taxon>Eurotiomycetidae</taxon>
        <taxon>Onygenales</taxon>
        <taxon>Onygenaceae</taxon>
        <taxon>Coccidioides</taxon>
    </lineage>
</organism>
<evidence type="ECO:0000313" key="1">
    <source>
        <dbReference type="EMBL" id="KMU72517.1"/>
    </source>
</evidence>
<proteinExistence type="predicted"/>
<dbReference type="AlphaFoldDB" id="A0A0J8TFU6"/>
<dbReference type="PANTHER" id="PTHR42699">
    <property type="match status" value="1"/>
</dbReference>